<dbReference type="SUPFAM" id="SSF53383">
    <property type="entry name" value="PLP-dependent transferases"/>
    <property type="match status" value="1"/>
</dbReference>
<accession>A0ABT0B8U2</accession>
<dbReference type="InterPro" id="IPR000192">
    <property type="entry name" value="Aminotrans_V_dom"/>
</dbReference>
<dbReference type="EMBL" id="JALHLF010000004">
    <property type="protein sequence ID" value="MCJ2181491.1"/>
    <property type="molecule type" value="Genomic_DNA"/>
</dbReference>
<dbReference type="GO" id="GO:0008483">
    <property type="term" value="F:transaminase activity"/>
    <property type="evidence" value="ECO:0007669"/>
    <property type="project" value="UniProtKB-KW"/>
</dbReference>
<evidence type="ECO:0000256" key="2">
    <source>
        <dbReference type="SAM" id="SignalP"/>
    </source>
</evidence>
<protein>
    <submittedName>
        <fullName evidence="4">Aminotransferase class V-fold PLP-dependent enzyme</fullName>
    </submittedName>
</protein>
<dbReference type="InterPro" id="IPR015421">
    <property type="entry name" value="PyrdxlP-dep_Trfase_major"/>
</dbReference>
<dbReference type="Pfam" id="PF00266">
    <property type="entry name" value="Aminotran_5"/>
    <property type="match status" value="1"/>
</dbReference>
<dbReference type="Gene3D" id="3.40.640.10">
    <property type="entry name" value="Type I PLP-dependent aspartate aminotransferase-like (Major domain)"/>
    <property type="match status" value="1"/>
</dbReference>
<keyword evidence="2" id="KW-0732">Signal</keyword>
<keyword evidence="5" id="KW-1185">Reference proteome</keyword>
<organism evidence="4 5">
    <name type="scientific">Novosphingobium organovorum</name>
    <dbReference type="NCBI Taxonomy" id="2930092"/>
    <lineage>
        <taxon>Bacteria</taxon>
        <taxon>Pseudomonadati</taxon>
        <taxon>Pseudomonadota</taxon>
        <taxon>Alphaproteobacteria</taxon>
        <taxon>Sphingomonadales</taxon>
        <taxon>Sphingomonadaceae</taxon>
        <taxon>Novosphingobium</taxon>
    </lineage>
</organism>
<proteinExistence type="predicted"/>
<dbReference type="RefSeq" id="WP_244016611.1">
    <property type="nucleotide sequence ID" value="NZ_JALHLF010000004.1"/>
</dbReference>
<dbReference type="InterPro" id="IPR006311">
    <property type="entry name" value="TAT_signal"/>
</dbReference>
<dbReference type="PANTHER" id="PTHR43092">
    <property type="entry name" value="L-CYSTEINE DESULFHYDRASE"/>
    <property type="match status" value="1"/>
</dbReference>
<name>A0ABT0B8U2_9SPHN</name>
<feature type="chain" id="PRO_5045915864" evidence="2">
    <location>
        <begin position="24"/>
        <end position="430"/>
    </location>
</feature>
<dbReference type="Gene3D" id="3.90.1150.10">
    <property type="entry name" value="Aspartate Aminotransferase, domain 1"/>
    <property type="match status" value="1"/>
</dbReference>
<gene>
    <name evidence="4" type="ORF">MTR62_02025</name>
</gene>
<dbReference type="Proteomes" id="UP001162881">
    <property type="component" value="Unassembled WGS sequence"/>
</dbReference>
<dbReference type="InterPro" id="IPR015424">
    <property type="entry name" value="PyrdxlP-dep_Trfase"/>
</dbReference>
<feature type="domain" description="Aminotransferase class V" evidence="3">
    <location>
        <begin position="91"/>
        <end position="415"/>
    </location>
</feature>
<dbReference type="PANTHER" id="PTHR43092:SF6">
    <property type="entry name" value="BLR1280 PROTEIN"/>
    <property type="match status" value="1"/>
</dbReference>
<evidence type="ECO:0000313" key="4">
    <source>
        <dbReference type="EMBL" id="MCJ2181491.1"/>
    </source>
</evidence>
<reference evidence="4" key="1">
    <citation type="submission" date="2022-03" db="EMBL/GenBank/DDBJ databases">
        <title>Identification of a novel bacterium isolated from mangrove sediments.</title>
        <authorList>
            <person name="Pan X."/>
        </authorList>
    </citation>
    <scope>NUCLEOTIDE SEQUENCE</scope>
    <source>
        <strain evidence="4">B1949</strain>
    </source>
</reference>
<evidence type="ECO:0000256" key="1">
    <source>
        <dbReference type="ARBA" id="ARBA00022898"/>
    </source>
</evidence>
<sequence length="430" mass="46046">MPLSRRSLIAASAALPLAPRLEAAPGPSSAAPDDETFWAAIAAQYDVTKEVIQLENGNWGMMAEPVLTAYTAKLRRVNRETSYFARRGLWPELTAIRANVAQRLGVAPEEIAFTRNATEALKALHGGYNRLRPGDGVLYADLDYDSVQAGFDWLAAHSGADVVRIALPEPASHQGLIDAYEAALKAHPRVRLMLLTHLSHRTGLVQPVREIAAMARARGVDVILDAAHSWGQIPLSLPELGVDFAGFNLHKWIGAPLGVGLVYIRKGCEGAIDTDMDNPLPGPGETAPAGAAARVHTGTLDYAAQLSVPDAFAFLDRVGPQALRSARLAHLRNAWAEDLRDLPGLEVLTPPDPRLHGGITAFRIAGCTSAADNTRIARRLLEEHRVFTVMRDGVAGGACVRVSPALFTSARDVAALGTALRALAPELRRG</sequence>
<feature type="signal peptide" evidence="2">
    <location>
        <begin position="1"/>
        <end position="23"/>
    </location>
</feature>
<evidence type="ECO:0000313" key="5">
    <source>
        <dbReference type="Proteomes" id="UP001162881"/>
    </source>
</evidence>
<dbReference type="InterPro" id="IPR015422">
    <property type="entry name" value="PyrdxlP-dep_Trfase_small"/>
</dbReference>
<evidence type="ECO:0000259" key="3">
    <source>
        <dbReference type="Pfam" id="PF00266"/>
    </source>
</evidence>
<comment type="caution">
    <text evidence="4">The sequence shown here is derived from an EMBL/GenBank/DDBJ whole genome shotgun (WGS) entry which is preliminary data.</text>
</comment>
<keyword evidence="4" id="KW-0808">Transferase</keyword>
<dbReference type="PROSITE" id="PS51318">
    <property type="entry name" value="TAT"/>
    <property type="match status" value="1"/>
</dbReference>
<keyword evidence="4" id="KW-0032">Aminotransferase</keyword>
<keyword evidence="1" id="KW-0663">Pyridoxal phosphate</keyword>